<evidence type="ECO:0000259" key="18">
    <source>
        <dbReference type="PROSITE" id="PS51007"/>
    </source>
</evidence>
<dbReference type="PROSITE" id="PS51007">
    <property type="entry name" value="CYTC"/>
    <property type="match status" value="1"/>
</dbReference>
<keyword evidence="20" id="KW-1185">Reference proteome</keyword>
<evidence type="ECO:0000256" key="1">
    <source>
        <dbReference type="ARBA" id="ARBA00004141"/>
    </source>
</evidence>
<comment type="catalytic activity">
    <reaction evidence="14">
        <text>4 Fe(II)-[cytochrome c] + O2 + 8 H(+)(in) = 4 Fe(III)-[cytochrome c] + 2 H2O + 4 H(+)(out)</text>
        <dbReference type="Rhea" id="RHEA:11436"/>
        <dbReference type="Rhea" id="RHEA-COMP:10350"/>
        <dbReference type="Rhea" id="RHEA-COMP:14399"/>
        <dbReference type="ChEBI" id="CHEBI:15377"/>
        <dbReference type="ChEBI" id="CHEBI:15378"/>
        <dbReference type="ChEBI" id="CHEBI:15379"/>
        <dbReference type="ChEBI" id="CHEBI:29033"/>
        <dbReference type="ChEBI" id="CHEBI:29034"/>
        <dbReference type="EC" id="7.1.1.9"/>
    </reaction>
</comment>
<dbReference type="GO" id="GO:0016020">
    <property type="term" value="C:membrane"/>
    <property type="evidence" value="ECO:0007669"/>
    <property type="project" value="UniProtKB-SubCell"/>
</dbReference>
<dbReference type="InterPro" id="IPR009056">
    <property type="entry name" value="Cyt_c-like_dom"/>
</dbReference>
<keyword evidence="13 16" id="KW-0472">Membrane</keyword>
<dbReference type="GO" id="GO:0042773">
    <property type="term" value="P:ATP synthesis coupled electron transport"/>
    <property type="evidence" value="ECO:0007669"/>
    <property type="project" value="TreeGrafter"/>
</dbReference>
<evidence type="ECO:0000256" key="12">
    <source>
        <dbReference type="ARBA" id="ARBA00023008"/>
    </source>
</evidence>
<evidence type="ECO:0000256" key="16">
    <source>
        <dbReference type="SAM" id="Phobius"/>
    </source>
</evidence>
<protein>
    <recommendedName>
        <fullName evidence="3">cytochrome-c oxidase</fullName>
        <ecNumber evidence="3">7.1.1.9</ecNumber>
    </recommendedName>
</protein>
<feature type="transmembrane region" description="Helical" evidence="16">
    <location>
        <begin position="83"/>
        <end position="105"/>
    </location>
</feature>
<proteinExistence type="inferred from homology"/>
<dbReference type="InterPro" id="IPR008972">
    <property type="entry name" value="Cupredoxin"/>
</dbReference>
<dbReference type="Gene3D" id="1.10.287.90">
    <property type="match status" value="1"/>
</dbReference>
<dbReference type="GO" id="GO:0004129">
    <property type="term" value="F:cytochrome-c oxidase activity"/>
    <property type="evidence" value="ECO:0007669"/>
    <property type="project" value="UniProtKB-EC"/>
</dbReference>
<dbReference type="InterPro" id="IPR036257">
    <property type="entry name" value="Cyt_c_oxidase_su2_TM_sf"/>
</dbReference>
<comment type="similarity">
    <text evidence="2">Belongs to the cytochrome c oxidase subunit 2 family.</text>
</comment>
<evidence type="ECO:0000256" key="13">
    <source>
        <dbReference type="ARBA" id="ARBA00023136"/>
    </source>
</evidence>
<evidence type="ECO:0000256" key="15">
    <source>
        <dbReference type="PROSITE-ProRule" id="PRU00433"/>
    </source>
</evidence>
<evidence type="ECO:0000256" key="3">
    <source>
        <dbReference type="ARBA" id="ARBA00012949"/>
    </source>
</evidence>
<dbReference type="Proteomes" id="UP001205843">
    <property type="component" value="Unassembled WGS sequence"/>
</dbReference>
<dbReference type="SUPFAM" id="SSF46626">
    <property type="entry name" value="Cytochrome c"/>
    <property type="match status" value="1"/>
</dbReference>
<feature type="domain" description="Cytochrome c" evidence="18">
    <location>
        <begin position="272"/>
        <end position="365"/>
    </location>
</feature>
<dbReference type="Pfam" id="PF00116">
    <property type="entry name" value="COX2"/>
    <property type="match status" value="1"/>
</dbReference>
<organism evidence="19 20">
    <name type="scientific">Natronocella acetinitrilica</name>
    <dbReference type="NCBI Taxonomy" id="414046"/>
    <lineage>
        <taxon>Bacteria</taxon>
        <taxon>Pseudomonadati</taxon>
        <taxon>Pseudomonadota</taxon>
        <taxon>Gammaproteobacteria</taxon>
        <taxon>Chromatiales</taxon>
        <taxon>Ectothiorhodospiraceae</taxon>
        <taxon>Natronocella</taxon>
    </lineage>
</organism>
<comment type="caution">
    <text evidence="19">The sequence shown here is derived from an EMBL/GenBank/DDBJ whole genome shotgun (WGS) entry which is preliminary data.</text>
</comment>
<keyword evidence="5 15" id="KW-0349">Heme</keyword>
<sequence>MAVAIVLLIIVIASVVFHFVNPWTLTELASNWSSMDAMLQVSFAVTGIVFVAVSLFLVLAIFRYRHRPGHRARFSPDNRRLEWWLLGITSVGIMALLAPGLVVYYDFIRTPDNAMTVEVVGEQWRFSYRYPGPDGELGAADVRRMSSDNPLGLDPDDPAGQDDVVVVDGPLRLPVDRPVRVVMRSKDVLHNVFVPQFRAKMDMVPGMVTQFWFTPTRAGEFEMICAQHCGVGHFNMRGSVQVLEPDAFDTWLAQQDSFGVMLAALDARVEDPEVARGRGIAEQQGCLACHSVDGSRRVGPTWLNLYGSEVTLADDSVVTADDAYLRRSITDPRAELTKGYPPAMPAYDFEDDVMDALVAYIQSLADSGESADAQPAPDDAD</sequence>
<keyword evidence="11 15" id="KW-0408">Iron</keyword>
<evidence type="ECO:0000256" key="8">
    <source>
        <dbReference type="ARBA" id="ARBA00022967"/>
    </source>
</evidence>
<evidence type="ECO:0000256" key="11">
    <source>
        <dbReference type="ARBA" id="ARBA00023004"/>
    </source>
</evidence>
<evidence type="ECO:0000256" key="7">
    <source>
        <dbReference type="ARBA" id="ARBA00022723"/>
    </source>
</evidence>
<reference evidence="19" key="1">
    <citation type="submission" date="2022-03" db="EMBL/GenBank/DDBJ databases">
        <title>Genomic Encyclopedia of Type Strains, Phase III (KMG-III): the genomes of soil and plant-associated and newly described type strains.</title>
        <authorList>
            <person name="Whitman W."/>
        </authorList>
    </citation>
    <scope>NUCLEOTIDE SEQUENCE</scope>
    <source>
        <strain evidence="19">ANL 6-2</strain>
    </source>
</reference>
<dbReference type="PANTHER" id="PTHR22888:SF9">
    <property type="entry name" value="CYTOCHROME C OXIDASE SUBUNIT 2"/>
    <property type="match status" value="1"/>
</dbReference>
<dbReference type="EC" id="7.1.1.9" evidence="3"/>
<comment type="subcellular location">
    <subcellularLocation>
        <location evidence="1">Membrane</location>
        <topology evidence="1">Multi-pass membrane protein</topology>
    </subcellularLocation>
</comment>
<evidence type="ECO:0000256" key="6">
    <source>
        <dbReference type="ARBA" id="ARBA00022692"/>
    </source>
</evidence>
<gene>
    <name evidence="19" type="ORF">J2T57_001783</name>
</gene>
<keyword evidence="7 15" id="KW-0479">Metal-binding</keyword>
<keyword evidence="9" id="KW-0249">Electron transport</keyword>
<dbReference type="GO" id="GO:0020037">
    <property type="term" value="F:heme binding"/>
    <property type="evidence" value="ECO:0007669"/>
    <property type="project" value="InterPro"/>
</dbReference>
<dbReference type="Gene3D" id="1.10.760.10">
    <property type="entry name" value="Cytochrome c-like domain"/>
    <property type="match status" value="1"/>
</dbReference>
<keyword evidence="12" id="KW-0186">Copper</keyword>
<keyword evidence="6 16" id="KW-0812">Transmembrane</keyword>
<dbReference type="SUPFAM" id="SSF49503">
    <property type="entry name" value="Cupredoxins"/>
    <property type="match status" value="1"/>
</dbReference>
<dbReference type="PROSITE" id="PS00078">
    <property type="entry name" value="COX2"/>
    <property type="match status" value="1"/>
</dbReference>
<accession>A0AAE3KAQ3</accession>
<keyword evidence="8" id="KW-1278">Translocase</keyword>
<dbReference type="CDD" id="cd13919">
    <property type="entry name" value="CuRO_HCO_II_like_5"/>
    <property type="match status" value="1"/>
</dbReference>
<dbReference type="PANTHER" id="PTHR22888">
    <property type="entry name" value="CYTOCHROME C OXIDASE, SUBUNIT II"/>
    <property type="match status" value="1"/>
</dbReference>
<dbReference type="Gene3D" id="2.60.40.420">
    <property type="entry name" value="Cupredoxins - blue copper proteins"/>
    <property type="match status" value="1"/>
</dbReference>
<dbReference type="InterPro" id="IPR001505">
    <property type="entry name" value="Copper_CuA"/>
</dbReference>
<dbReference type="AlphaFoldDB" id="A0AAE3KAQ3"/>
<dbReference type="InterPro" id="IPR036909">
    <property type="entry name" value="Cyt_c-like_dom_sf"/>
</dbReference>
<feature type="domain" description="Cytochrome oxidase subunit II copper A binding" evidence="17">
    <location>
        <begin position="112"/>
        <end position="254"/>
    </location>
</feature>
<name>A0AAE3KAQ3_9GAMM</name>
<keyword evidence="10 16" id="KW-1133">Transmembrane helix</keyword>
<dbReference type="InterPro" id="IPR045187">
    <property type="entry name" value="CcO_II"/>
</dbReference>
<evidence type="ECO:0000256" key="10">
    <source>
        <dbReference type="ARBA" id="ARBA00022989"/>
    </source>
</evidence>
<evidence type="ECO:0000259" key="17">
    <source>
        <dbReference type="PROSITE" id="PS50857"/>
    </source>
</evidence>
<dbReference type="GO" id="GO:0005507">
    <property type="term" value="F:copper ion binding"/>
    <property type="evidence" value="ECO:0007669"/>
    <property type="project" value="InterPro"/>
</dbReference>
<evidence type="ECO:0000256" key="4">
    <source>
        <dbReference type="ARBA" id="ARBA00022448"/>
    </source>
</evidence>
<evidence type="ECO:0000313" key="19">
    <source>
        <dbReference type="EMBL" id="MCP1674645.1"/>
    </source>
</evidence>
<evidence type="ECO:0000256" key="2">
    <source>
        <dbReference type="ARBA" id="ARBA00007866"/>
    </source>
</evidence>
<feature type="transmembrane region" description="Helical" evidence="16">
    <location>
        <begin position="38"/>
        <end position="62"/>
    </location>
</feature>
<evidence type="ECO:0000256" key="5">
    <source>
        <dbReference type="ARBA" id="ARBA00022617"/>
    </source>
</evidence>
<dbReference type="InterPro" id="IPR002429">
    <property type="entry name" value="CcO_II-like_C"/>
</dbReference>
<keyword evidence="4" id="KW-0813">Transport</keyword>
<dbReference type="EMBL" id="JALJXV010000004">
    <property type="protein sequence ID" value="MCP1674645.1"/>
    <property type="molecule type" value="Genomic_DNA"/>
</dbReference>
<dbReference type="SUPFAM" id="SSF81464">
    <property type="entry name" value="Cytochrome c oxidase subunit II-like, transmembrane region"/>
    <property type="match status" value="1"/>
</dbReference>
<evidence type="ECO:0000256" key="9">
    <source>
        <dbReference type="ARBA" id="ARBA00022982"/>
    </source>
</evidence>
<dbReference type="Pfam" id="PF00034">
    <property type="entry name" value="Cytochrom_C"/>
    <property type="match status" value="1"/>
</dbReference>
<evidence type="ECO:0000256" key="14">
    <source>
        <dbReference type="ARBA" id="ARBA00047816"/>
    </source>
</evidence>
<dbReference type="RefSeq" id="WP_253476820.1">
    <property type="nucleotide sequence ID" value="NZ_JALJXV010000004.1"/>
</dbReference>
<evidence type="ECO:0000313" key="20">
    <source>
        <dbReference type="Proteomes" id="UP001205843"/>
    </source>
</evidence>
<dbReference type="PROSITE" id="PS50857">
    <property type="entry name" value="COX2_CUA"/>
    <property type="match status" value="1"/>
</dbReference>